<gene>
    <name evidence="1" type="ORF">TRIP_D450043</name>
</gene>
<dbReference type="InterPro" id="IPR054207">
    <property type="entry name" value="DUF6913"/>
</dbReference>
<dbReference type="Pfam" id="PF21857">
    <property type="entry name" value="DUF6913"/>
    <property type="match status" value="1"/>
</dbReference>
<dbReference type="AlphaFoldDB" id="A0A653AKN8"/>
<accession>A0A653AKN8</accession>
<proteinExistence type="predicted"/>
<organism evidence="1">
    <name type="scientific">uncultured Paludibacter sp</name>
    <dbReference type="NCBI Taxonomy" id="497635"/>
    <lineage>
        <taxon>Bacteria</taxon>
        <taxon>Pseudomonadati</taxon>
        <taxon>Bacteroidota</taxon>
        <taxon>Bacteroidia</taxon>
        <taxon>Bacteroidales</taxon>
        <taxon>Paludibacteraceae</taxon>
        <taxon>Paludibacter</taxon>
        <taxon>environmental samples</taxon>
    </lineage>
</organism>
<name>A0A653AKN8_9BACT</name>
<dbReference type="EMBL" id="UPXZ01000040">
    <property type="protein sequence ID" value="VBB48588.1"/>
    <property type="molecule type" value="Genomic_DNA"/>
</dbReference>
<reference evidence="1" key="1">
    <citation type="submission" date="2018-07" db="EMBL/GenBank/DDBJ databases">
        <authorList>
            <consortium name="Genoscope - CEA"/>
            <person name="William W."/>
        </authorList>
    </citation>
    <scope>NUCLEOTIDE SEQUENCE</scope>
    <source>
        <strain evidence="1">IK1</strain>
    </source>
</reference>
<sequence length="221" mass="26447">MEQSFPTVEKLNDWKSFIPKIEKMKKINQYIYKQRLKKFLAETQREKRFVNYDNAKSIIILFESDFMEKNRFVKRVIEQFKAEGKKVSAWGYLNKKEVASAILPDFRILNKKTCDWTERPQSDFLRELAENEYDLLIDLTVNEFLPLKYVLLYAKAACKTGIYKNDDDLLDFKLQIPENEIKAPMELREENADETEEELLVDEHFIFNQIIFYLKTIQTND</sequence>
<evidence type="ECO:0000313" key="1">
    <source>
        <dbReference type="EMBL" id="VBB48588.1"/>
    </source>
</evidence>
<protein>
    <submittedName>
        <fullName evidence="1">Uncharacterized protein</fullName>
    </submittedName>
</protein>